<evidence type="ECO:0000259" key="7">
    <source>
        <dbReference type="SMART" id="SM00528"/>
    </source>
</evidence>
<dbReference type="GO" id="GO:0003681">
    <property type="term" value="F:bent DNA binding"/>
    <property type="evidence" value="ECO:0007669"/>
    <property type="project" value="TreeGrafter"/>
</dbReference>
<dbReference type="AlphaFoldDB" id="A0A916SFY3"/>
<evidence type="ECO:0000256" key="5">
    <source>
        <dbReference type="SAM" id="Coils"/>
    </source>
</evidence>
<dbReference type="Proteomes" id="UP000620596">
    <property type="component" value="Unassembled WGS sequence"/>
</dbReference>
<reference evidence="8" key="1">
    <citation type="journal article" date="2014" name="Int. J. Syst. Evol. Microbiol.">
        <title>Complete genome sequence of Corynebacterium casei LMG S-19264T (=DSM 44701T), isolated from a smear-ripened cheese.</title>
        <authorList>
            <consortium name="US DOE Joint Genome Institute (JGI-PGF)"/>
            <person name="Walter F."/>
            <person name="Albersmeier A."/>
            <person name="Kalinowski J."/>
            <person name="Ruckert C."/>
        </authorList>
    </citation>
    <scope>NUCLEOTIDE SEQUENCE</scope>
    <source>
        <strain evidence="8">CGMCC 1.15322</strain>
    </source>
</reference>
<comment type="caution">
    <text evidence="8">The sequence shown here is derived from an EMBL/GenBank/DDBJ whole genome shotgun (WGS) entry which is preliminary data.</text>
</comment>
<comment type="subcellular location">
    <subcellularLocation>
        <location evidence="1">Cytoplasm</location>
        <location evidence="1">Nucleoid</location>
    </subcellularLocation>
</comment>
<feature type="region of interest" description="Disordered" evidence="6">
    <location>
        <begin position="64"/>
        <end position="95"/>
    </location>
</feature>
<keyword evidence="4" id="KW-0238">DNA-binding</keyword>
<dbReference type="SMART" id="SM00528">
    <property type="entry name" value="HNS"/>
    <property type="match status" value="1"/>
</dbReference>
<sequence>MSTVNELQQQINQAEARVDELRKILAQQKSNERVQAIASAKELIKLHQLTLADLGLAGKKAITRKEPRPVGDKRSTVAPKYQDPSDGKTWTGRGKTPSWLAAYLSAGYSKEDFLIK</sequence>
<dbReference type="SUPFAM" id="SSF81273">
    <property type="entry name" value="H-NS histone-like proteins"/>
    <property type="match status" value="1"/>
</dbReference>
<name>A0A916SFY3_9BURK</name>
<dbReference type="PANTHER" id="PTHR38097:SF2">
    <property type="entry name" value="DNA-BINDING PROTEIN STPA"/>
    <property type="match status" value="1"/>
</dbReference>
<accession>A0A916SFY3</accession>
<feature type="domain" description="DNA-binding protein H-NS-like C-terminal" evidence="7">
    <location>
        <begin position="71"/>
        <end position="115"/>
    </location>
</feature>
<dbReference type="InterPro" id="IPR027444">
    <property type="entry name" value="H-NS_C_dom"/>
</dbReference>
<dbReference type="EMBL" id="BMIG01000004">
    <property type="protein sequence ID" value="GGA94397.1"/>
    <property type="molecule type" value="Genomic_DNA"/>
</dbReference>
<evidence type="ECO:0000256" key="4">
    <source>
        <dbReference type="ARBA" id="ARBA00023125"/>
    </source>
</evidence>
<comment type="similarity">
    <text evidence="2">Belongs to the histone-like protein H-NS family.</text>
</comment>
<dbReference type="PANTHER" id="PTHR38097">
    <property type="match status" value="1"/>
</dbReference>
<evidence type="ECO:0000256" key="6">
    <source>
        <dbReference type="SAM" id="MobiDB-lite"/>
    </source>
</evidence>
<dbReference type="GO" id="GO:0032993">
    <property type="term" value="C:protein-DNA complex"/>
    <property type="evidence" value="ECO:0007669"/>
    <property type="project" value="TreeGrafter"/>
</dbReference>
<evidence type="ECO:0000313" key="9">
    <source>
        <dbReference type="Proteomes" id="UP000620596"/>
    </source>
</evidence>
<reference evidence="8" key="2">
    <citation type="submission" date="2020-09" db="EMBL/GenBank/DDBJ databases">
        <authorList>
            <person name="Sun Q."/>
            <person name="Zhou Y."/>
        </authorList>
    </citation>
    <scope>NUCLEOTIDE SEQUENCE</scope>
    <source>
        <strain evidence="8">CGMCC 1.15322</strain>
    </source>
</reference>
<dbReference type="Gene3D" id="4.10.430.10">
    <property type="entry name" value="Histone-like protein H-NS, C-terminal domain"/>
    <property type="match status" value="1"/>
</dbReference>
<feature type="coiled-coil region" evidence="5">
    <location>
        <begin position="4"/>
        <end position="31"/>
    </location>
</feature>
<dbReference type="GO" id="GO:0000976">
    <property type="term" value="F:transcription cis-regulatory region binding"/>
    <property type="evidence" value="ECO:0007669"/>
    <property type="project" value="TreeGrafter"/>
</dbReference>
<evidence type="ECO:0000256" key="2">
    <source>
        <dbReference type="ARBA" id="ARBA00010610"/>
    </source>
</evidence>
<dbReference type="GO" id="GO:0009295">
    <property type="term" value="C:nucleoid"/>
    <property type="evidence" value="ECO:0007669"/>
    <property type="project" value="UniProtKB-SubCell"/>
</dbReference>
<organism evidence="8 9">
    <name type="scientific">Polaromonas eurypsychrophila</name>
    <dbReference type="NCBI Taxonomy" id="1614635"/>
    <lineage>
        <taxon>Bacteria</taxon>
        <taxon>Pseudomonadati</taxon>
        <taxon>Pseudomonadota</taxon>
        <taxon>Betaproteobacteria</taxon>
        <taxon>Burkholderiales</taxon>
        <taxon>Comamonadaceae</taxon>
        <taxon>Polaromonas</taxon>
    </lineage>
</organism>
<dbReference type="GO" id="GO:0003680">
    <property type="term" value="F:minor groove of adenine-thymine-rich DNA binding"/>
    <property type="evidence" value="ECO:0007669"/>
    <property type="project" value="TreeGrafter"/>
</dbReference>
<evidence type="ECO:0000256" key="1">
    <source>
        <dbReference type="ARBA" id="ARBA00004453"/>
    </source>
</evidence>
<keyword evidence="9" id="KW-1185">Reference proteome</keyword>
<gene>
    <name evidence="8" type="ORF">GCM10011496_14340</name>
</gene>
<dbReference type="Pfam" id="PF00816">
    <property type="entry name" value="Histone_HNS"/>
    <property type="match status" value="1"/>
</dbReference>
<proteinExistence type="inferred from homology"/>
<dbReference type="InterPro" id="IPR037150">
    <property type="entry name" value="H-NS_C_dom_sf"/>
</dbReference>
<keyword evidence="5" id="KW-0175">Coiled coil</keyword>
<keyword evidence="3" id="KW-0963">Cytoplasm</keyword>
<dbReference type="GO" id="GO:0001217">
    <property type="term" value="F:DNA-binding transcription repressor activity"/>
    <property type="evidence" value="ECO:0007669"/>
    <property type="project" value="TreeGrafter"/>
</dbReference>
<evidence type="ECO:0000256" key="3">
    <source>
        <dbReference type="ARBA" id="ARBA00022490"/>
    </source>
</evidence>
<dbReference type="GO" id="GO:0005829">
    <property type="term" value="C:cytosol"/>
    <property type="evidence" value="ECO:0007669"/>
    <property type="project" value="TreeGrafter"/>
</dbReference>
<dbReference type="RefSeq" id="WP_188707674.1">
    <property type="nucleotide sequence ID" value="NZ_BMIG01000004.1"/>
</dbReference>
<feature type="compositionally biased region" description="Basic and acidic residues" evidence="6">
    <location>
        <begin position="64"/>
        <end position="75"/>
    </location>
</feature>
<protein>
    <recommendedName>
        <fullName evidence="7">DNA-binding protein H-NS-like C-terminal domain-containing protein</fullName>
    </recommendedName>
</protein>
<evidence type="ECO:0000313" key="8">
    <source>
        <dbReference type="EMBL" id="GGA94397.1"/>
    </source>
</evidence>